<evidence type="ECO:0000313" key="3">
    <source>
        <dbReference type="EMBL" id="MCP1726531.1"/>
    </source>
</evidence>
<evidence type="ECO:0000313" key="4">
    <source>
        <dbReference type="Proteomes" id="UP001523550"/>
    </source>
</evidence>
<dbReference type="InterPro" id="IPR046866">
    <property type="entry name" value="FapA_N"/>
</dbReference>
<dbReference type="RefSeq" id="WP_253444977.1">
    <property type="nucleotide sequence ID" value="NZ_JALJYF010000001.1"/>
</dbReference>
<dbReference type="InterPro" id="IPR046865">
    <property type="entry name" value="FapA_b_solenoid"/>
</dbReference>
<name>A0ABT1G5E9_9GAMM</name>
<dbReference type="PANTHER" id="PTHR38032:SF1">
    <property type="entry name" value="RNA-BINDING PROTEIN KHPB N-TERMINAL DOMAIN-CONTAINING PROTEIN"/>
    <property type="match status" value="1"/>
</dbReference>
<dbReference type="SUPFAM" id="SSF63848">
    <property type="entry name" value="Cell-division inhibitor MinC, C-terminal domain"/>
    <property type="match status" value="1"/>
</dbReference>
<dbReference type="Pfam" id="PF03961">
    <property type="entry name" value="FapA"/>
    <property type="match status" value="1"/>
</dbReference>
<evidence type="ECO:0000256" key="1">
    <source>
        <dbReference type="SAM" id="MobiDB-lite"/>
    </source>
</evidence>
<dbReference type="Pfam" id="PF20250">
    <property type="entry name" value="FapA_N"/>
    <property type="match status" value="1"/>
</dbReference>
<accession>A0ABT1G5E9</accession>
<reference evidence="3 4" key="1">
    <citation type="submission" date="2022-03" db="EMBL/GenBank/DDBJ databases">
        <title>Genomic Encyclopedia of Type Strains, Phase III (KMG-III): the genomes of soil and plant-associated and newly described type strains.</title>
        <authorList>
            <person name="Whitman W."/>
        </authorList>
    </citation>
    <scope>NUCLEOTIDE SEQUENCE [LARGE SCALE GENOMIC DNA]</scope>
    <source>
        <strain evidence="3 4">BSker1</strain>
    </source>
</reference>
<gene>
    <name evidence="3" type="ORF">J2T60_000496</name>
</gene>
<evidence type="ECO:0000259" key="2">
    <source>
        <dbReference type="Pfam" id="PF20250"/>
    </source>
</evidence>
<dbReference type="InterPro" id="IPR005646">
    <property type="entry name" value="FapA"/>
</dbReference>
<dbReference type="PANTHER" id="PTHR38032">
    <property type="entry name" value="POLYMERASE-RELATED"/>
    <property type="match status" value="1"/>
</dbReference>
<proteinExistence type="predicted"/>
<keyword evidence="4" id="KW-1185">Reference proteome</keyword>
<dbReference type="EMBL" id="JALJYF010000001">
    <property type="protein sequence ID" value="MCP1726531.1"/>
    <property type="molecule type" value="Genomic_DNA"/>
</dbReference>
<feature type="region of interest" description="Disordered" evidence="1">
    <location>
        <begin position="199"/>
        <end position="227"/>
    </location>
</feature>
<sequence>MESPSDRNTEAGDIHLTVDTEKKELLASTSQALPTMTLAQLYEVIKTGRFRHCALPESRVKAFLTKVLEGPVENFPLCDTQDGEFKLRVEDDGLKAYLRVTPSAGGDPVSLESVKEALKERDIHHGLNMDRVATIVRNADDKEHLVAEGTAPEDGAEAFFEPLVPDMIDRRPRIDDTERADFRDLGGVITVTAGQNLIRRHSPTEGTPGTDIHGLPIPPKPGKDKRFKSHAKGVELDDSDPDILRASIDGQPIWKQDTVMVSPTLDLDAVDLSTGNIDFNGTVRIRGEVKQGMRVRARDDIQVNGMVDGATLEAGGDVTIRGGVIGQRRAGRSSYNACIHCEGSVEARFLEHVEVRCGGDLMVKDLLAHCDVEAGERIIVGAQGTRKGHILGGTYEAFEIISAIQLGSPSGAETQLKVANQFRLKKTIRAIETHLASGKLSPEETEDYRERQARLNMIRRRLQEKAAIIAKEAVCTRVFMHIETASRQFTTDAGGGTYRRKLNRIEIDPNA</sequence>
<comment type="caution">
    <text evidence="3">The sequence shown here is derived from an EMBL/GenBank/DDBJ whole genome shotgun (WGS) entry which is preliminary data.</text>
</comment>
<dbReference type="Proteomes" id="UP001523550">
    <property type="component" value="Unassembled WGS sequence"/>
</dbReference>
<feature type="domain" description="Flagellar Assembly Protein A N-terminal region" evidence="2">
    <location>
        <begin position="85"/>
        <end position="255"/>
    </location>
</feature>
<organism evidence="3 4">
    <name type="scientific">Natronospira proteinivora</name>
    <dbReference type="NCBI Taxonomy" id="1807133"/>
    <lineage>
        <taxon>Bacteria</taxon>
        <taxon>Pseudomonadati</taxon>
        <taxon>Pseudomonadota</taxon>
        <taxon>Gammaproteobacteria</taxon>
        <taxon>Natronospirales</taxon>
        <taxon>Natronospiraceae</taxon>
        <taxon>Natronospira</taxon>
    </lineage>
</organism>
<dbReference type="InterPro" id="IPR036145">
    <property type="entry name" value="MinC_C_sf"/>
</dbReference>
<protein>
    <submittedName>
        <fullName evidence="3">Uncharacterized protein (DUF342 family)</fullName>
    </submittedName>
</protein>